<dbReference type="GO" id="GO:0005829">
    <property type="term" value="C:cytosol"/>
    <property type="evidence" value="ECO:0007669"/>
    <property type="project" value="TreeGrafter"/>
</dbReference>
<feature type="domain" description="Response regulatory" evidence="8">
    <location>
        <begin position="4"/>
        <end position="123"/>
    </location>
</feature>
<evidence type="ECO:0000256" key="7">
    <source>
        <dbReference type="SAM" id="MobiDB-lite"/>
    </source>
</evidence>
<gene>
    <name evidence="9" type="ORF">SAMN04488138_104228</name>
</gene>
<dbReference type="AlphaFoldDB" id="A0A1I3R0W2"/>
<evidence type="ECO:0000313" key="10">
    <source>
        <dbReference type="Proteomes" id="UP000183299"/>
    </source>
</evidence>
<feature type="modified residue" description="4-aspartylphosphate" evidence="6">
    <location>
        <position position="56"/>
    </location>
</feature>
<sequence length="318" mass="34854">MSQRIMAVDDSDVAQEFIRSNLAELGFENVVSFMDPRAALEAIESGEAEADLILMDIMMPEIDGIELCARIRVIDAWRDIPIIMLTSRKDMDALSSAFMAGANDYVTKPFDRIELQARMRSCLRLKSELDRRRAIEHRDTRRAGQGAASASQSEVSHVMLGSQAGLQADFRAMSPEAQSDLGLVVLKIDSLCEKRALTDFQKAEVIQATAKALAQVSISAGENFVHWEEGLFCFASPSASEDDLRARAQSFIKAVQTAQIITPGTWEKTPVSISAVLAPKQTGTIGHRLGKAIQLVENVCETGQLQTITVLTPQRNDA</sequence>
<dbReference type="PANTHER" id="PTHR48111">
    <property type="entry name" value="REGULATOR OF RPOS"/>
    <property type="match status" value="1"/>
</dbReference>
<keyword evidence="2" id="KW-0902">Two-component regulatory system</keyword>
<evidence type="ECO:0000256" key="2">
    <source>
        <dbReference type="ARBA" id="ARBA00023012"/>
    </source>
</evidence>
<feature type="compositionally biased region" description="Low complexity" evidence="7">
    <location>
        <begin position="143"/>
        <end position="153"/>
    </location>
</feature>
<dbReference type="SMART" id="SM00448">
    <property type="entry name" value="REC"/>
    <property type="match status" value="1"/>
</dbReference>
<keyword evidence="4" id="KW-0238">DNA-binding</keyword>
<dbReference type="EMBL" id="FORY01000004">
    <property type="protein sequence ID" value="SFJ40183.1"/>
    <property type="molecule type" value="Genomic_DNA"/>
</dbReference>
<evidence type="ECO:0000256" key="4">
    <source>
        <dbReference type="ARBA" id="ARBA00023125"/>
    </source>
</evidence>
<keyword evidence="5" id="KW-0804">Transcription</keyword>
<dbReference type="GO" id="GO:0000976">
    <property type="term" value="F:transcription cis-regulatory region binding"/>
    <property type="evidence" value="ECO:0007669"/>
    <property type="project" value="TreeGrafter"/>
</dbReference>
<dbReference type="Gene3D" id="3.40.50.2300">
    <property type="match status" value="1"/>
</dbReference>
<evidence type="ECO:0000256" key="3">
    <source>
        <dbReference type="ARBA" id="ARBA00023015"/>
    </source>
</evidence>
<keyword evidence="3" id="KW-0805">Transcription regulation</keyword>
<dbReference type="InterPro" id="IPR001789">
    <property type="entry name" value="Sig_transdc_resp-reg_receiver"/>
</dbReference>
<evidence type="ECO:0000313" key="9">
    <source>
        <dbReference type="EMBL" id="SFJ40183.1"/>
    </source>
</evidence>
<evidence type="ECO:0000256" key="1">
    <source>
        <dbReference type="ARBA" id="ARBA00022553"/>
    </source>
</evidence>
<dbReference type="GeneID" id="98664449"/>
<keyword evidence="1 6" id="KW-0597">Phosphoprotein</keyword>
<dbReference type="GO" id="GO:0032993">
    <property type="term" value="C:protein-DNA complex"/>
    <property type="evidence" value="ECO:0007669"/>
    <property type="project" value="TreeGrafter"/>
</dbReference>
<name>A0A1I3R0W2_9RHOB</name>
<dbReference type="PROSITE" id="PS50110">
    <property type="entry name" value="RESPONSE_REGULATORY"/>
    <property type="match status" value="1"/>
</dbReference>
<dbReference type="PANTHER" id="PTHR48111:SF1">
    <property type="entry name" value="TWO-COMPONENT RESPONSE REGULATOR ORR33"/>
    <property type="match status" value="1"/>
</dbReference>
<feature type="region of interest" description="Disordered" evidence="7">
    <location>
        <begin position="135"/>
        <end position="155"/>
    </location>
</feature>
<dbReference type="OrthoDB" id="7326651at2"/>
<dbReference type="RefSeq" id="WP_066601273.1">
    <property type="nucleotide sequence ID" value="NZ_FORY01000004.1"/>
</dbReference>
<accession>A0A1I3R0W2</accession>
<dbReference type="InterPro" id="IPR011006">
    <property type="entry name" value="CheY-like_superfamily"/>
</dbReference>
<dbReference type="GO" id="GO:0000156">
    <property type="term" value="F:phosphorelay response regulator activity"/>
    <property type="evidence" value="ECO:0007669"/>
    <property type="project" value="TreeGrafter"/>
</dbReference>
<reference evidence="9 10" key="1">
    <citation type="submission" date="2016-10" db="EMBL/GenBank/DDBJ databases">
        <authorList>
            <person name="de Groot N.N."/>
        </authorList>
    </citation>
    <scope>NUCLEOTIDE SEQUENCE [LARGE SCALE GENOMIC DNA]</scope>
    <source>
        <strain evidence="9 10">CGMCC 1.8891</strain>
    </source>
</reference>
<organism evidence="9 10">
    <name type="scientific">Celeribacter halophilus</name>
    <dbReference type="NCBI Taxonomy" id="576117"/>
    <lineage>
        <taxon>Bacteria</taxon>
        <taxon>Pseudomonadati</taxon>
        <taxon>Pseudomonadota</taxon>
        <taxon>Alphaproteobacteria</taxon>
        <taxon>Rhodobacterales</taxon>
        <taxon>Roseobacteraceae</taxon>
        <taxon>Celeribacter</taxon>
    </lineage>
</organism>
<dbReference type="STRING" id="576117.SAMN04488138_104228"/>
<dbReference type="Proteomes" id="UP000183299">
    <property type="component" value="Unassembled WGS sequence"/>
</dbReference>
<evidence type="ECO:0000256" key="6">
    <source>
        <dbReference type="PROSITE-ProRule" id="PRU00169"/>
    </source>
</evidence>
<dbReference type="InterPro" id="IPR039420">
    <property type="entry name" value="WalR-like"/>
</dbReference>
<protein>
    <submittedName>
        <fullName evidence="9">Response regulator receiver modulated diguanylate cyclase</fullName>
    </submittedName>
</protein>
<evidence type="ECO:0000256" key="5">
    <source>
        <dbReference type="ARBA" id="ARBA00023163"/>
    </source>
</evidence>
<dbReference type="Pfam" id="PF00072">
    <property type="entry name" value="Response_reg"/>
    <property type="match status" value="1"/>
</dbReference>
<dbReference type="SUPFAM" id="SSF52172">
    <property type="entry name" value="CheY-like"/>
    <property type="match status" value="1"/>
</dbReference>
<keyword evidence="10" id="KW-1185">Reference proteome</keyword>
<dbReference type="GO" id="GO:0006355">
    <property type="term" value="P:regulation of DNA-templated transcription"/>
    <property type="evidence" value="ECO:0007669"/>
    <property type="project" value="TreeGrafter"/>
</dbReference>
<proteinExistence type="predicted"/>
<evidence type="ECO:0000259" key="8">
    <source>
        <dbReference type="PROSITE" id="PS50110"/>
    </source>
</evidence>